<accession>A0ABN6UUA0</accession>
<dbReference type="SUPFAM" id="SSF103501">
    <property type="entry name" value="Respiratory nitrate reductase 1 gamma chain"/>
    <property type="match status" value="1"/>
</dbReference>
<dbReference type="InterPro" id="IPR036197">
    <property type="entry name" value="NarG-like_sf"/>
</dbReference>
<evidence type="ECO:0000313" key="3">
    <source>
        <dbReference type="Proteomes" id="UP001242010"/>
    </source>
</evidence>
<keyword evidence="1" id="KW-0472">Membrane</keyword>
<reference evidence="3" key="1">
    <citation type="journal article" date="2023" name="Int. J. Syst. Evol. Microbiol.">
        <title>Mesoterricola silvestris gen. nov., sp. nov., Mesoterricola sediminis sp. nov., Geothrix oryzae sp. nov., Geothrix edaphica sp. nov., Geothrix rubra sp. nov., and Geothrix limicola sp. nov., six novel members of Acidobacteriota isolated from soils.</title>
        <authorList>
            <person name="Itoh H."/>
            <person name="Sugisawa Y."/>
            <person name="Mise K."/>
            <person name="Xu Z."/>
            <person name="Kuniyasu M."/>
            <person name="Ushijima N."/>
            <person name="Kawano K."/>
            <person name="Kobayashi E."/>
            <person name="Shiratori Y."/>
            <person name="Masuda Y."/>
            <person name="Senoo K."/>
        </authorList>
    </citation>
    <scope>NUCLEOTIDE SEQUENCE [LARGE SCALE GENOMIC DNA]</scope>
    <source>
        <strain evidence="3">Red222</strain>
    </source>
</reference>
<feature type="transmembrane region" description="Helical" evidence="1">
    <location>
        <begin position="42"/>
        <end position="61"/>
    </location>
</feature>
<sequence length="374" mass="41252">MRLVGELDLEPRPLIRATLTTLVLCGLVALGSRGGRWLDPALLGYLLATLFAGFGVAYRYFSWLERPATGMYFRHTLRTLLSPKALKALPRMALLTLDQIVLQRFIEKRSLKRWGAHALLAWGCLLGFAVTIPLVFGWVRFTSEGLDATRYQAWVLGFPAGSFPLDSFQAFVSFHVLDLAAVMVIAGCVLSLIRRKQDEGDTATQRFDLDLLPLVLLIAVSMTGLLLTASEKWLQGRNFATLSFLHELTVILLLLGLPFGKLFHVVQRPAQVGVTIYKAEGEAEGRLACRSCGTPFIRANQHRDLVALWKELDLDGARHGAQGGGGVHHLDLCPRCKRRLVAKAQGVRLHGAFDPFATIPVHAEPIPDPTSMKA</sequence>
<evidence type="ECO:0008006" key="4">
    <source>
        <dbReference type="Google" id="ProtNLM"/>
    </source>
</evidence>
<feature type="transmembrane region" description="Helical" evidence="1">
    <location>
        <begin position="13"/>
        <end position="30"/>
    </location>
</feature>
<feature type="transmembrane region" description="Helical" evidence="1">
    <location>
        <begin position="118"/>
        <end position="139"/>
    </location>
</feature>
<name>A0ABN6UUA0_9BACT</name>
<keyword evidence="1" id="KW-1133">Transmembrane helix</keyword>
<evidence type="ECO:0000313" key="2">
    <source>
        <dbReference type="EMBL" id="BDU68198.1"/>
    </source>
</evidence>
<feature type="transmembrane region" description="Helical" evidence="1">
    <location>
        <begin position="239"/>
        <end position="259"/>
    </location>
</feature>
<evidence type="ECO:0000256" key="1">
    <source>
        <dbReference type="SAM" id="Phobius"/>
    </source>
</evidence>
<gene>
    <name evidence="2" type="ORF">GETHOR_02990</name>
</gene>
<dbReference type="RefSeq" id="WP_286354822.1">
    <property type="nucleotide sequence ID" value="NZ_AP027079.1"/>
</dbReference>
<protein>
    <recommendedName>
        <fullName evidence="4">MFS transporter</fullName>
    </recommendedName>
</protein>
<proteinExistence type="predicted"/>
<dbReference type="EMBL" id="AP027079">
    <property type="protein sequence ID" value="BDU68198.1"/>
    <property type="molecule type" value="Genomic_DNA"/>
</dbReference>
<dbReference type="Proteomes" id="UP001242010">
    <property type="component" value="Chromosome"/>
</dbReference>
<feature type="transmembrane region" description="Helical" evidence="1">
    <location>
        <begin position="168"/>
        <end position="190"/>
    </location>
</feature>
<feature type="transmembrane region" description="Helical" evidence="1">
    <location>
        <begin position="211"/>
        <end position="227"/>
    </location>
</feature>
<dbReference type="Gene3D" id="1.20.950.20">
    <property type="entry name" value="Transmembrane di-heme cytochromes, Chain C"/>
    <property type="match status" value="1"/>
</dbReference>
<organism evidence="2 3">
    <name type="scientific">Geothrix oryzae</name>
    <dbReference type="NCBI Taxonomy" id="2927975"/>
    <lineage>
        <taxon>Bacteria</taxon>
        <taxon>Pseudomonadati</taxon>
        <taxon>Acidobacteriota</taxon>
        <taxon>Holophagae</taxon>
        <taxon>Holophagales</taxon>
        <taxon>Holophagaceae</taxon>
        <taxon>Geothrix</taxon>
    </lineage>
</organism>
<keyword evidence="1" id="KW-0812">Transmembrane</keyword>
<keyword evidence="3" id="KW-1185">Reference proteome</keyword>